<accession>A0A7S2S903</accession>
<evidence type="ECO:0000313" key="1">
    <source>
        <dbReference type="EMBL" id="CAD9693141.1"/>
    </source>
</evidence>
<dbReference type="PANTHER" id="PTHR36166:SF1">
    <property type="entry name" value="SRPBCC DOMAIN-CONTAINING PROTEIN"/>
    <property type="match status" value="1"/>
</dbReference>
<dbReference type="PANTHER" id="PTHR36166">
    <property type="entry name" value="CHROMOSOME 9, WHOLE GENOME SHOTGUN SEQUENCE"/>
    <property type="match status" value="1"/>
</dbReference>
<organism evidence="1">
    <name type="scientific">Eucampia antarctica</name>
    <dbReference type="NCBI Taxonomy" id="49252"/>
    <lineage>
        <taxon>Eukaryota</taxon>
        <taxon>Sar</taxon>
        <taxon>Stramenopiles</taxon>
        <taxon>Ochrophyta</taxon>
        <taxon>Bacillariophyta</taxon>
        <taxon>Mediophyceae</taxon>
        <taxon>Biddulphiophycidae</taxon>
        <taxon>Hemiaulales</taxon>
        <taxon>Hemiaulaceae</taxon>
        <taxon>Eucampia</taxon>
    </lineage>
</organism>
<name>A0A7S2S903_9STRA</name>
<reference evidence="1" key="1">
    <citation type="submission" date="2021-01" db="EMBL/GenBank/DDBJ databases">
        <authorList>
            <person name="Corre E."/>
            <person name="Pelletier E."/>
            <person name="Niang G."/>
            <person name="Scheremetjew M."/>
            <person name="Finn R."/>
            <person name="Kale V."/>
            <person name="Holt S."/>
            <person name="Cochrane G."/>
            <person name="Meng A."/>
            <person name="Brown T."/>
            <person name="Cohen L."/>
        </authorList>
    </citation>
    <scope>NUCLEOTIDE SEQUENCE</scope>
    <source>
        <strain evidence="1">CCMP1452</strain>
    </source>
</reference>
<gene>
    <name evidence="1" type="ORF">EANT1437_LOCUS13097</name>
</gene>
<dbReference type="InterPro" id="IPR023393">
    <property type="entry name" value="START-like_dom_sf"/>
</dbReference>
<dbReference type="Gene3D" id="3.30.530.20">
    <property type="match status" value="1"/>
</dbReference>
<dbReference type="EMBL" id="HBHI01025551">
    <property type="protein sequence ID" value="CAD9693141.1"/>
    <property type="molecule type" value="Transcribed_RNA"/>
</dbReference>
<proteinExistence type="predicted"/>
<dbReference type="AlphaFoldDB" id="A0A7S2S903"/>
<dbReference type="SUPFAM" id="SSF55961">
    <property type="entry name" value="Bet v1-like"/>
    <property type="match status" value="1"/>
</dbReference>
<protein>
    <submittedName>
        <fullName evidence="1">Uncharacterized protein</fullName>
    </submittedName>
</protein>
<sequence length="156" mass="18127">MYSPNKQIQHITEINAPIEKVWKALIDIDDWKWNEWTRLEASNVSEGLKGKLKASYNGDNKWETFDFTFGEVNPRTYILTWFGSVGPYGCMFSGYHTMRLEIIKDGQNVASDKTRLIHTEKFGGLLPKLNLGLPYDKLEINYLKMNESLKVFVEEK</sequence>